<keyword evidence="1" id="KW-1133">Transmembrane helix</keyword>
<evidence type="ECO:0000256" key="1">
    <source>
        <dbReference type="SAM" id="Phobius"/>
    </source>
</evidence>
<proteinExistence type="predicted"/>
<evidence type="ECO:0000313" key="3">
    <source>
        <dbReference type="Proteomes" id="UP001501508"/>
    </source>
</evidence>
<feature type="transmembrane region" description="Helical" evidence="1">
    <location>
        <begin position="21"/>
        <end position="41"/>
    </location>
</feature>
<feature type="transmembrane region" description="Helical" evidence="1">
    <location>
        <begin position="111"/>
        <end position="130"/>
    </location>
</feature>
<dbReference type="EMBL" id="BAABEY010000023">
    <property type="protein sequence ID" value="GAA4439921.1"/>
    <property type="molecule type" value="Genomic_DNA"/>
</dbReference>
<evidence type="ECO:0008006" key="4">
    <source>
        <dbReference type="Google" id="ProtNLM"/>
    </source>
</evidence>
<gene>
    <name evidence="2" type="ORF">GCM10023091_22850</name>
</gene>
<comment type="caution">
    <text evidence="2">The sequence shown here is derived from an EMBL/GenBank/DDBJ whole genome shotgun (WGS) entry which is preliminary data.</text>
</comment>
<sequence length="135" mass="14501">MFLPVQVGLNTRLGKLGGSPAYASLISFVVGCAALLGYVLLSRQSFTWQAMRDAPLYVWMGGIIGAVYVTVTIFAFPRLGPGLTFGLIVAGQMISSVWLEHQNVLVAHPSPVNWMKGLGVLLIICGVLLIRRSGQ</sequence>
<dbReference type="PANTHER" id="PTHR34821:SF2">
    <property type="entry name" value="INNER MEMBRANE PROTEIN YDCZ"/>
    <property type="match status" value="1"/>
</dbReference>
<protein>
    <recommendedName>
        <fullName evidence="4">Transporter family-2 protein</fullName>
    </recommendedName>
</protein>
<dbReference type="PANTHER" id="PTHR34821">
    <property type="entry name" value="INNER MEMBRANE PROTEIN YDCZ"/>
    <property type="match status" value="1"/>
</dbReference>
<reference evidence="3" key="1">
    <citation type="journal article" date="2019" name="Int. J. Syst. Evol. Microbiol.">
        <title>The Global Catalogue of Microorganisms (GCM) 10K type strain sequencing project: providing services to taxonomists for standard genome sequencing and annotation.</title>
        <authorList>
            <consortium name="The Broad Institute Genomics Platform"/>
            <consortium name="The Broad Institute Genome Sequencing Center for Infectious Disease"/>
            <person name="Wu L."/>
            <person name="Ma J."/>
        </authorList>
    </citation>
    <scope>NUCLEOTIDE SEQUENCE [LARGE SCALE GENOMIC DNA]</scope>
    <source>
        <strain evidence="3">JCM 31920</strain>
    </source>
</reference>
<organism evidence="2 3">
    <name type="scientific">Ravibacter arvi</name>
    <dbReference type="NCBI Taxonomy" id="2051041"/>
    <lineage>
        <taxon>Bacteria</taxon>
        <taxon>Pseudomonadati</taxon>
        <taxon>Bacteroidota</taxon>
        <taxon>Cytophagia</taxon>
        <taxon>Cytophagales</taxon>
        <taxon>Spirosomataceae</taxon>
        <taxon>Ravibacter</taxon>
    </lineage>
</organism>
<dbReference type="InterPro" id="IPR006750">
    <property type="entry name" value="YdcZ"/>
</dbReference>
<accession>A0ABP8LZY4</accession>
<feature type="transmembrane region" description="Helical" evidence="1">
    <location>
        <begin position="56"/>
        <end position="76"/>
    </location>
</feature>
<dbReference type="Pfam" id="PF04657">
    <property type="entry name" value="DMT_YdcZ"/>
    <property type="match status" value="1"/>
</dbReference>
<keyword evidence="1" id="KW-0472">Membrane</keyword>
<dbReference type="Proteomes" id="UP001501508">
    <property type="component" value="Unassembled WGS sequence"/>
</dbReference>
<name>A0ABP8LZY4_9BACT</name>
<evidence type="ECO:0000313" key="2">
    <source>
        <dbReference type="EMBL" id="GAA4439921.1"/>
    </source>
</evidence>
<keyword evidence="1" id="KW-0812">Transmembrane</keyword>
<keyword evidence="3" id="KW-1185">Reference proteome</keyword>